<dbReference type="EMBL" id="BARW01029582">
    <property type="protein sequence ID" value="GAJ11045.1"/>
    <property type="molecule type" value="Genomic_DNA"/>
</dbReference>
<accession>X1VPQ1</accession>
<name>X1VPQ1_9ZZZZ</name>
<feature type="region of interest" description="Disordered" evidence="1">
    <location>
        <begin position="1"/>
        <end position="22"/>
    </location>
</feature>
<comment type="caution">
    <text evidence="2">The sequence shown here is derived from an EMBL/GenBank/DDBJ whole genome shotgun (WGS) entry which is preliminary data.</text>
</comment>
<proteinExistence type="predicted"/>
<evidence type="ECO:0000313" key="2">
    <source>
        <dbReference type="EMBL" id="GAJ11045.1"/>
    </source>
</evidence>
<dbReference type="AlphaFoldDB" id="X1VPQ1"/>
<organism evidence="2">
    <name type="scientific">marine sediment metagenome</name>
    <dbReference type="NCBI Taxonomy" id="412755"/>
    <lineage>
        <taxon>unclassified sequences</taxon>
        <taxon>metagenomes</taxon>
        <taxon>ecological metagenomes</taxon>
    </lineage>
</organism>
<protein>
    <submittedName>
        <fullName evidence="2">Uncharacterized protein</fullName>
    </submittedName>
</protein>
<reference evidence="2" key="1">
    <citation type="journal article" date="2014" name="Front. Microbiol.">
        <title>High frequency of phylogenetically diverse reductive dehalogenase-homologous genes in deep subseafloor sedimentary metagenomes.</title>
        <authorList>
            <person name="Kawai M."/>
            <person name="Futagami T."/>
            <person name="Toyoda A."/>
            <person name="Takaki Y."/>
            <person name="Nishi S."/>
            <person name="Hori S."/>
            <person name="Arai W."/>
            <person name="Tsubouchi T."/>
            <person name="Morono Y."/>
            <person name="Uchiyama I."/>
            <person name="Ito T."/>
            <person name="Fujiyama A."/>
            <person name="Inagaki F."/>
            <person name="Takami H."/>
        </authorList>
    </citation>
    <scope>NUCLEOTIDE SEQUENCE</scope>
    <source>
        <strain evidence="2">Expedition CK06-06</strain>
    </source>
</reference>
<gene>
    <name evidence="2" type="ORF">S12H4_47500</name>
</gene>
<feature type="compositionally biased region" description="Polar residues" evidence="1">
    <location>
        <begin position="1"/>
        <end position="11"/>
    </location>
</feature>
<evidence type="ECO:0000256" key="1">
    <source>
        <dbReference type="SAM" id="MobiDB-lite"/>
    </source>
</evidence>
<sequence length="86" mass="10030">MTLSKSCIESPSENKKSNSMNDDDCLICRISKIRHERPDIVKWYFSSDKPQQEKIKLATLLTGIKFDKEIVDYLNDPTVRKFVFSD</sequence>